<gene>
    <name evidence="1" type="ORF">PGQ11_011346</name>
</gene>
<sequence>MEGGYPNHGRQTYPDSRVHAGRRSWSVLKNNPYEIIESRKDMLCHNCKRHHPPELCRGPLDHRGLLNCCGYCGRKHLIDDCAQLKMLDQLSQGIWKQYIIYYSRRGLAPFATRGSYDKSNFHGGPHREVLSPEMARRWEKQVMAYDAAAGRSLYWRRFKWNQDTLKPTTELYDRLPSDPTIPQYLRNTGPPRNVAPKTPGFAGCSHMSAGYLNTGDCREDELMYDPYWLLFESGPRIPPDTDHSINEAQVRLNWMTGQPVGSFQTRLDWPEPMDIDN</sequence>
<organism evidence="1 2">
    <name type="scientific">Apiospora arundinis</name>
    <dbReference type="NCBI Taxonomy" id="335852"/>
    <lineage>
        <taxon>Eukaryota</taxon>
        <taxon>Fungi</taxon>
        <taxon>Dikarya</taxon>
        <taxon>Ascomycota</taxon>
        <taxon>Pezizomycotina</taxon>
        <taxon>Sordariomycetes</taxon>
        <taxon>Xylariomycetidae</taxon>
        <taxon>Amphisphaeriales</taxon>
        <taxon>Apiosporaceae</taxon>
        <taxon>Apiospora</taxon>
    </lineage>
</organism>
<dbReference type="Proteomes" id="UP001390339">
    <property type="component" value="Unassembled WGS sequence"/>
</dbReference>
<evidence type="ECO:0000313" key="1">
    <source>
        <dbReference type="EMBL" id="KAK8855434.1"/>
    </source>
</evidence>
<keyword evidence="2" id="KW-1185">Reference proteome</keyword>
<accession>A0ABR2HZE8</accession>
<comment type="caution">
    <text evidence="1">The sequence shown here is derived from an EMBL/GenBank/DDBJ whole genome shotgun (WGS) entry which is preliminary data.</text>
</comment>
<dbReference type="EMBL" id="JAPCWZ010000007">
    <property type="protein sequence ID" value="KAK8855434.1"/>
    <property type="molecule type" value="Genomic_DNA"/>
</dbReference>
<name>A0ABR2HZE8_9PEZI</name>
<reference evidence="1 2" key="1">
    <citation type="journal article" date="2024" name="IMA Fungus">
        <title>Apiospora arundinis, a panoply of carbohydrate-active enzymes and secondary metabolites.</title>
        <authorList>
            <person name="Sorensen T."/>
            <person name="Petersen C."/>
            <person name="Muurmann A.T."/>
            <person name="Christiansen J.V."/>
            <person name="Brundto M.L."/>
            <person name="Overgaard C.K."/>
            <person name="Boysen A.T."/>
            <person name="Wollenberg R.D."/>
            <person name="Larsen T.O."/>
            <person name="Sorensen J.L."/>
            <person name="Nielsen K.L."/>
            <person name="Sondergaard T.E."/>
        </authorList>
    </citation>
    <scope>NUCLEOTIDE SEQUENCE [LARGE SCALE GENOMIC DNA]</scope>
    <source>
        <strain evidence="1 2">AAU 773</strain>
    </source>
</reference>
<protein>
    <submittedName>
        <fullName evidence="1">Uncharacterized protein</fullName>
    </submittedName>
</protein>
<proteinExistence type="predicted"/>
<evidence type="ECO:0000313" key="2">
    <source>
        <dbReference type="Proteomes" id="UP001390339"/>
    </source>
</evidence>